<dbReference type="InterPro" id="IPR010060">
    <property type="entry name" value="NRPS_synth"/>
</dbReference>
<name>A0ABV4P746_9GAMM</name>
<dbReference type="Gene3D" id="3.30.559.30">
    <property type="entry name" value="Nonribosomal peptide synthetase, condensation domain"/>
    <property type="match status" value="2"/>
</dbReference>
<proteinExistence type="predicted"/>
<dbReference type="SUPFAM" id="SSF56801">
    <property type="entry name" value="Acetyl-CoA synthetase-like"/>
    <property type="match status" value="1"/>
</dbReference>
<evidence type="ECO:0000256" key="3">
    <source>
        <dbReference type="ARBA" id="ARBA00022553"/>
    </source>
</evidence>
<dbReference type="InterPro" id="IPR006162">
    <property type="entry name" value="Ppantetheine_attach_site"/>
</dbReference>
<dbReference type="InterPro" id="IPR020845">
    <property type="entry name" value="AMP-binding_CS"/>
</dbReference>
<dbReference type="NCBIfam" id="TIGR01733">
    <property type="entry name" value="AA-adenyl-dom"/>
    <property type="match status" value="1"/>
</dbReference>
<dbReference type="InterPro" id="IPR009081">
    <property type="entry name" value="PP-bd_ACP"/>
</dbReference>
<dbReference type="RefSeq" id="WP_371841329.1">
    <property type="nucleotide sequence ID" value="NZ_JBGMEK010000102.1"/>
</dbReference>
<dbReference type="InterPro" id="IPR023213">
    <property type="entry name" value="CAT-like_dom_sf"/>
</dbReference>
<keyword evidence="2" id="KW-0596">Phosphopantetheine</keyword>
<dbReference type="InterPro" id="IPR036736">
    <property type="entry name" value="ACP-like_sf"/>
</dbReference>
<dbReference type="Gene3D" id="3.30.559.10">
    <property type="entry name" value="Chloramphenicol acetyltransferase-like domain"/>
    <property type="match status" value="2"/>
</dbReference>
<evidence type="ECO:0000313" key="6">
    <source>
        <dbReference type="Proteomes" id="UP001569428"/>
    </source>
</evidence>
<evidence type="ECO:0000259" key="4">
    <source>
        <dbReference type="PROSITE" id="PS50075"/>
    </source>
</evidence>
<sequence>MATRLVSQIRQEFEVELPLSTLFEFPTIEGLARALKEYSTEAALPPIERVDRNQPLPLSYAQQRLWFIDQLEGDSTQYNMPGSLKIIGDFNESAFFKTIDQLLSRHEVLRTVFINYDGEARQEILDDFEVQIISVDLSNLDAEKQTNKIQILLDEDASKPFNLSDDLPIRFQLIKLSEQSNLLLFNLHHIATDGWSMGVLVEEFNVLYKAFCNGEKNPLVPLSIQYVDFACWQRQWLTGDLLVEQKNYWQEQLKNLPPVHGLPLDKERPAQQRFEGNRVVQQLDISLTDQINNLCVSHSITSFMFFQTFLTLLVGRYSGSTDIVIGSPIAGRVHQDVESLIGFFVNTLVLRSDLSANPTLDHLLKKNKRTILEAFSHQYIPFEMLVELLNPERNLSYNPLFQIVLSFQNNEQVDLSLGGLQLDHLETRNRTSKIDLELAVVEHEKGFSLGWIYNQDIFDESTIKQMAEHFEVLIRSGLKNTKMPIQQLPLLSVSERERLLISWNDTDADYPDEICAHEIFEHQVKLTPNAKAIVCGDQSLSYTELNQRANQLANYLRSSGIQPDELVGICLNRSVEMVIAMLGILKSGGAYLPLDPGYPKSRLSFIVADSNMRIVLTQESLRDQLSLLNTPMQCLDQTEFIQQLKGYSHDNISVGLLGINPSNLAYVIYTSGSTGRPKGVMIEHKSLVNYLVFSKYKFLHEDVEGSVVSTSFSFDATICSLYLPLISGKCAFLMEEGDDILEEVSDTMKSSSLLYKLTPAHLRALKHYFDEPLSEKLKHIFVVGGEAFPMSEQMHWQRLFPSAKFVNEYGPTEATVGCSTYVVNNDQEISSKQSTVPIGKPSSNVKLYVLNDQKEPCVQGAVGELFIGGACLARGYLNKPDLTEEKFVYHSFIAGHSERLYRTGDLVRWLPDGNLEFIKRADDQVKLRGFRIELAEIEAVLSQIDGIEQGVVLVRENTNSEKYLVAYVVLERTIEGDEQLNLDRQCDLAAEYKTTLKLHLPEYMIPAVYIFLDSLPLTINGKLDKRSLPEPRTSDVTRSQYVGPRNPVEESLSALWCELLQLQKVSIHDSFFALGGDSISSIQLVARAKQQGIYITTKQVFEHQTIEALASTARLGKSFIAPQVMITGEQILLPIQRDFMNRKLPDAYHYNQAMLLETPLDFSNDQLQLMVEALYKRHDVLRLKFDMEGSASYRDYEPSMLTESVLSYDLSHLQGVERRKLLESYCEKIQSSLNPKQGLIFKVVFFNYGEEAGRLLLVFHHLVIDGVSWRILLSDLEQMYEQLLSANVIKLEEKTSSYQQWGQALSDYANSEKVKAERVYWIKQLSAAKEYSQPLRAENDSGNSELLSYSFQLSESETKDLLGECNTVFRTQINELLLAALMQGYHRATGQEKLVIEMESHGREMLFEGLDVSETMGWFTSIYPFVLTACPNSDIRVQIKKIIKSYRSVPNKGIGYGLLKDIAKDKELNELSSRQESKIVFNYLGRFDSALGKKISFNNASEQHGSSVSNTNINCYPLTIIGRVMNQRLAFRISYSSNEHDGILVKKIAEKFKYSLLEILYNFHAQKSKNNLIDEYNEVLAFNDELLKYDGIEI</sequence>
<dbReference type="Pfam" id="PF00668">
    <property type="entry name" value="Condensation"/>
    <property type="match status" value="2"/>
</dbReference>
<keyword evidence="3" id="KW-0597">Phosphoprotein</keyword>
<dbReference type="CDD" id="cd19534">
    <property type="entry name" value="E_NRPS"/>
    <property type="match status" value="1"/>
</dbReference>
<evidence type="ECO:0000256" key="1">
    <source>
        <dbReference type="ARBA" id="ARBA00001957"/>
    </source>
</evidence>
<dbReference type="PROSITE" id="PS50075">
    <property type="entry name" value="CARRIER"/>
    <property type="match status" value="2"/>
</dbReference>
<evidence type="ECO:0000256" key="2">
    <source>
        <dbReference type="ARBA" id="ARBA00022450"/>
    </source>
</evidence>
<dbReference type="PROSITE" id="PS00455">
    <property type="entry name" value="AMP_BINDING"/>
    <property type="match status" value="1"/>
</dbReference>
<dbReference type="PANTHER" id="PTHR45398:SF1">
    <property type="entry name" value="ENZYME, PUTATIVE (JCVI)-RELATED"/>
    <property type="match status" value="1"/>
</dbReference>
<dbReference type="Proteomes" id="UP001569428">
    <property type="component" value="Unassembled WGS sequence"/>
</dbReference>
<dbReference type="PANTHER" id="PTHR45398">
    <property type="match status" value="1"/>
</dbReference>
<dbReference type="InterPro" id="IPR010071">
    <property type="entry name" value="AA_adenyl_dom"/>
</dbReference>
<evidence type="ECO:0000313" key="5">
    <source>
        <dbReference type="EMBL" id="MFA0813513.1"/>
    </source>
</evidence>
<dbReference type="Gene3D" id="3.40.50.980">
    <property type="match status" value="2"/>
</dbReference>
<dbReference type="Pfam" id="PF00501">
    <property type="entry name" value="AMP-binding"/>
    <property type="match status" value="1"/>
</dbReference>
<keyword evidence="6" id="KW-1185">Reference proteome</keyword>
<protein>
    <submittedName>
        <fullName evidence="5">Amino acid adenylation domain-containing protein</fullName>
    </submittedName>
</protein>
<feature type="domain" description="Carrier" evidence="4">
    <location>
        <begin position="1043"/>
        <end position="1117"/>
    </location>
</feature>
<dbReference type="Gene3D" id="3.30.300.30">
    <property type="match status" value="1"/>
</dbReference>
<dbReference type="Gene3D" id="1.10.1200.10">
    <property type="entry name" value="ACP-like"/>
    <property type="match status" value="2"/>
</dbReference>
<dbReference type="Pfam" id="PF13193">
    <property type="entry name" value="AMP-binding_C"/>
    <property type="match status" value="1"/>
</dbReference>
<dbReference type="SUPFAM" id="SSF47336">
    <property type="entry name" value="ACP-like"/>
    <property type="match status" value="2"/>
</dbReference>
<dbReference type="CDD" id="cd05930">
    <property type="entry name" value="A_NRPS"/>
    <property type="match status" value="1"/>
</dbReference>
<dbReference type="Pfam" id="PF00550">
    <property type="entry name" value="PP-binding"/>
    <property type="match status" value="2"/>
</dbReference>
<accession>A0ABV4P746</accession>
<dbReference type="PROSITE" id="PS00012">
    <property type="entry name" value="PHOSPHOPANTETHEINE"/>
    <property type="match status" value="1"/>
</dbReference>
<organism evidence="5 6">
    <name type="scientific">Microbulbifer epialgicus</name>
    <dbReference type="NCBI Taxonomy" id="393907"/>
    <lineage>
        <taxon>Bacteria</taxon>
        <taxon>Pseudomonadati</taxon>
        <taxon>Pseudomonadota</taxon>
        <taxon>Gammaproteobacteria</taxon>
        <taxon>Cellvibrionales</taxon>
        <taxon>Microbulbiferaceae</taxon>
        <taxon>Microbulbifer</taxon>
    </lineage>
</organism>
<dbReference type="CDD" id="cd19531">
    <property type="entry name" value="LCL_NRPS-like"/>
    <property type="match status" value="1"/>
</dbReference>
<gene>
    <name evidence="5" type="ORF">ACCI49_21700</name>
</gene>
<dbReference type="NCBIfam" id="TIGR01720">
    <property type="entry name" value="NRPS-para261"/>
    <property type="match status" value="1"/>
</dbReference>
<dbReference type="SUPFAM" id="SSF52777">
    <property type="entry name" value="CoA-dependent acyltransferases"/>
    <property type="match status" value="4"/>
</dbReference>
<dbReference type="InterPro" id="IPR025110">
    <property type="entry name" value="AMP-bd_C"/>
</dbReference>
<dbReference type="EMBL" id="JBGMEK010000102">
    <property type="protein sequence ID" value="MFA0813513.1"/>
    <property type="molecule type" value="Genomic_DNA"/>
</dbReference>
<dbReference type="Gene3D" id="2.30.38.10">
    <property type="entry name" value="Luciferase, Domain 3"/>
    <property type="match status" value="1"/>
</dbReference>
<dbReference type="InterPro" id="IPR001242">
    <property type="entry name" value="Condensation_dom"/>
</dbReference>
<comment type="cofactor">
    <cofactor evidence="1">
        <name>pantetheine 4'-phosphate</name>
        <dbReference type="ChEBI" id="CHEBI:47942"/>
    </cofactor>
</comment>
<feature type="domain" description="Carrier" evidence="4">
    <location>
        <begin position="1"/>
        <end position="39"/>
    </location>
</feature>
<dbReference type="InterPro" id="IPR045851">
    <property type="entry name" value="AMP-bd_C_sf"/>
</dbReference>
<reference evidence="5 6" key="1">
    <citation type="submission" date="2024-08" db="EMBL/GenBank/DDBJ databases">
        <authorList>
            <person name="Ishaq N."/>
        </authorList>
    </citation>
    <scope>NUCLEOTIDE SEQUENCE [LARGE SCALE GENOMIC DNA]</scope>
    <source>
        <strain evidence="5 6">DSM 18651</strain>
    </source>
</reference>
<dbReference type="InterPro" id="IPR000873">
    <property type="entry name" value="AMP-dep_synth/lig_dom"/>
</dbReference>
<comment type="caution">
    <text evidence="5">The sequence shown here is derived from an EMBL/GenBank/DDBJ whole genome shotgun (WGS) entry which is preliminary data.</text>
</comment>